<feature type="region of interest" description="Disordered" evidence="2">
    <location>
        <begin position="210"/>
        <end position="231"/>
    </location>
</feature>
<dbReference type="GO" id="GO:0031380">
    <property type="term" value="C:nuclear RNA-directed RNA polymerase complex"/>
    <property type="evidence" value="ECO:0007669"/>
    <property type="project" value="TreeGrafter"/>
</dbReference>
<organism evidence="4 5">
    <name type="scientific">Penicillium brasilianum</name>
    <dbReference type="NCBI Taxonomy" id="104259"/>
    <lineage>
        <taxon>Eukaryota</taxon>
        <taxon>Fungi</taxon>
        <taxon>Dikarya</taxon>
        <taxon>Ascomycota</taxon>
        <taxon>Pezizomycotina</taxon>
        <taxon>Eurotiomycetes</taxon>
        <taxon>Eurotiomycetidae</taxon>
        <taxon>Eurotiales</taxon>
        <taxon>Aspergillaceae</taxon>
        <taxon>Penicillium</taxon>
    </lineage>
</organism>
<evidence type="ECO:0000313" key="5">
    <source>
        <dbReference type="Proteomes" id="UP000042958"/>
    </source>
</evidence>
<evidence type="ECO:0000313" key="4">
    <source>
        <dbReference type="EMBL" id="CEJ60009.1"/>
    </source>
</evidence>
<dbReference type="GO" id="GO:0003968">
    <property type="term" value="F:RNA-directed RNA polymerase activity"/>
    <property type="evidence" value="ECO:0007669"/>
    <property type="project" value="UniProtKB-KW"/>
</dbReference>
<dbReference type="OrthoDB" id="10055769at2759"/>
<keyword evidence="1" id="KW-0808">Transferase</keyword>
<keyword evidence="5" id="KW-1185">Reference proteome</keyword>
<reference evidence="5" key="1">
    <citation type="journal article" date="2015" name="Genome Announc.">
        <title>Draft genome sequence of the fungus Penicillium brasilianum MG11.</title>
        <authorList>
            <person name="Horn F."/>
            <person name="Linde J."/>
            <person name="Mattern D.J."/>
            <person name="Walther G."/>
            <person name="Guthke R."/>
            <person name="Brakhage A.A."/>
            <person name="Valiante V."/>
        </authorList>
    </citation>
    <scope>NUCLEOTIDE SEQUENCE [LARGE SCALE GENOMIC DNA]</scope>
    <source>
        <strain evidence="5">MG11</strain>
    </source>
</reference>
<dbReference type="Proteomes" id="UP000042958">
    <property type="component" value="Unassembled WGS sequence"/>
</dbReference>
<dbReference type="PANTHER" id="PTHR23079:SF14">
    <property type="entry name" value="RNA-DEPENDENT RNA POLYMERASE"/>
    <property type="match status" value="1"/>
</dbReference>
<dbReference type="PANTHER" id="PTHR23079">
    <property type="entry name" value="RNA-DEPENDENT RNA POLYMERASE"/>
    <property type="match status" value="1"/>
</dbReference>
<evidence type="ECO:0000256" key="1">
    <source>
        <dbReference type="RuleBase" id="RU363098"/>
    </source>
</evidence>
<protein>
    <recommendedName>
        <fullName evidence="1">RNA-dependent RNA polymerase</fullName>
        <ecNumber evidence="1">2.7.7.48</ecNumber>
    </recommendedName>
</protein>
<feature type="region of interest" description="Disordered" evidence="2">
    <location>
        <begin position="77"/>
        <end position="104"/>
    </location>
</feature>
<dbReference type="GO" id="GO:0030422">
    <property type="term" value="P:siRNA processing"/>
    <property type="evidence" value="ECO:0007669"/>
    <property type="project" value="TreeGrafter"/>
</dbReference>
<dbReference type="InterPro" id="IPR007855">
    <property type="entry name" value="RDRP"/>
</dbReference>
<gene>
    <name evidence="4" type="ORF">PMG11_08604</name>
</gene>
<keyword evidence="1" id="KW-0696">RNA-directed RNA polymerase</keyword>
<dbReference type="STRING" id="104259.A0A0F7TTL3"/>
<evidence type="ECO:0000259" key="3">
    <source>
        <dbReference type="Pfam" id="PF05183"/>
    </source>
</evidence>
<feature type="region of interest" description="Disordered" evidence="2">
    <location>
        <begin position="133"/>
        <end position="154"/>
    </location>
</feature>
<proteinExistence type="inferred from homology"/>
<comment type="catalytic activity">
    <reaction evidence="1">
        <text>RNA(n) + a ribonucleoside 5'-triphosphate = RNA(n+1) + diphosphate</text>
        <dbReference type="Rhea" id="RHEA:21248"/>
        <dbReference type="Rhea" id="RHEA-COMP:14527"/>
        <dbReference type="Rhea" id="RHEA-COMP:17342"/>
        <dbReference type="ChEBI" id="CHEBI:33019"/>
        <dbReference type="ChEBI" id="CHEBI:61557"/>
        <dbReference type="ChEBI" id="CHEBI:140395"/>
        <dbReference type="EC" id="2.7.7.48"/>
    </reaction>
</comment>
<name>A0A0F7TTL3_PENBI</name>
<comment type="similarity">
    <text evidence="1">Belongs to the RdRP family.</text>
</comment>
<dbReference type="InterPro" id="IPR057596">
    <property type="entry name" value="RDRP_core"/>
</dbReference>
<sequence>MPITPQHPRQNVGPFIDRLNHLYGLEIPNPKISSPSALETQTSLRWRVYKGIKRLYYQRRPGLDRLINGFAEWVDGQNQPGAASAHATRNRRRHSKEPTILSDQERNKRLEYLQRLVDDEIWEADGGTLRAKRVSESYTDRSAQSGSPKKRRLIDVEEDGDDEFHTAPNSPTKAVGPVRSPGLDLSKLELAMHDGANDSDVPEFAAPDSRFERMKPPSSFVERLTASQPARRRDPIKRYDVVPSVRDELSTSFMTTTSVSSVFTSRLNRSFDTDITEPLVTLSSYADSVVGWMERTMDASIEDQTMTDVEEEDEKIAIRNRLVDNLLRYGPFAFEQTLSEKIPLRFRYELERVGRAWNVPLKNMLWGDKAPFASQDSFWEWITLSHTQRCARPVPERSPAKAWDAAVEDFKTERASEVVIMSGNLEWCSESEPGILKLTFGPLKTDKTCRFHRRFGSDRFMTLTLPAPARPPKYLQFLDHPSVLRESIAFWLTRHDHRCLGRTWRPFFVEQEKSKGKARKDPHFRIDFFAVDGVDFIHNPLRTSPIAPPHQKSNTHTPMSVDNLLEWHMPFAENGGQSNCKLFQRISLGLSKTFASVTLRPSQVVRLRDDPSRKLQMNDGCALMSRGLANAICDKLGITGATPSAFQGRIAGAKGLWMVDRHASSLRSFGEGDGNDIWIQISDTQLKIHPHPQDWSGSFDPEQLTFEVVKWSKPLNPVDLNIQLLTILAHGGNCRNYVAELTRKSIREPFEKLADVLDRNSNVACRAFLQDLRPSGENVANKARQLDQWVTNDAEFIMHLCEAGFAPQTFFPLRKRLRYFLSDLLDRYTEDLHIQVPLSTYAFCIADPYGVLEPDEIHFGFSKNWKDPDGQFEDNLLEGMDVLVGRLPAHVPSDIQRRRAVWKSELRHFKDVIVFPTKGDQPLADMLSGGDYDGDTPWVCWDPMLVQGFRNSNMPTESFSFDHFGLTKYSIPMSEVHSTEEFLQGAFEFNLTVSNLGRCTVEHERIAYHQSLDCPQAKELACLLSHLVDGRKGGVHLSEQAWQAFRKKISPRGRPPPAYRDSDQKPKLNNIIDYLKFQVVSKERYKILAELEKRFPESQSAEEVDDDLLRPWLEASEAAKIDRESGSDLSFILDQVTQSIEKLHKDWTTMKNSEIPYTLRIQQIAESARALSPPEVGSHPLAHTWRNSPHEWRCLLASCAYRRYRNSFSPFHAFGDTLCQLKASSVPSRTITNEVVACLRVNQKMASRLVAGELLVHNTEVEDSQYEGEDAIIEAVLMSQDAKYLDEMDDGMSVE</sequence>
<evidence type="ECO:0000256" key="2">
    <source>
        <dbReference type="SAM" id="MobiDB-lite"/>
    </source>
</evidence>
<accession>A0A0F7TTL3</accession>
<keyword evidence="1" id="KW-0548">Nucleotidyltransferase</keyword>
<feature type="domain" description="RDRP core" evidence="3">
    <location>
        <begin position="437"/>
        <end position="1079"/>
    </location>
</feature>
<dbReference type="EMBL" id="CDHK01000008">
    <property type="protein sequence ID" value="CEJ60009.1"/>
    <property type="molecule type" value="Genomic_DNA"/>
</dbReference>
<keyword evidence="1" id="KW-0694">RNA-binding</keyword>
<dbReference type="GO" id="GO:0003723">
    <property type="term" value="F:RNA binding"/>
    <property type="evidence" value="ECO:0007669"/>
    <property type="project" value="UniProtKB-KW"/>
</dbReference>
<dbReference type="Pfam" id="PF05183">
    <property type="entry name" value="RdRP"/>
    <property type="match status" value="1"/>
</dbReference>
<dbReference type="EC" id="2.7.7.48" evidence="1"/>